<keyword evidence="3 7" id="KW-0378">Hydrolase</keyword>
<dbReference type="PRINTS" id="PR00412">
    <property type="entry name" value="EPOXHYDRLASE"/>
</dbReference>
<dbReference type="InterPro" id="IPR000639">
    <property type="entry name" value="Epox_hydrolase-like"/>
</dbReference>
<dbReference type="InterPro" id="IPR016292">
    <property type="entry name" value="Epoxide_hydrolase"/>
</dbReference>
<evidence type="ECO:0000313" key="8">
    <source>
        <dbReference type="Proteomes" id="UP000800036"/>
    </source>
</evidence>
<dbReference type="EMBL" id="ML976772">
    <property type="protein sequence ID" value="KAF1965032.1"/>
    <property type="molecule type" value="Genomic_DNA"/>
</dbReference>
<evidence type="ECO:0000256" key="5">
    <source>
        <dbReference type="SAM" id="SignalP"/>
    </source>
</evidence>
<keyword evidence="2" id="KW-0058">Aromatic hydrocarbons catabolism</keyword>
<proteinExistence type="inferred from homology"/>
<evidence type="ECO:0000256" key="2">
    <source>
        <dbReference type="ARBA" id="ARBA00022797"/>
    </source>
</evidence>
<feature type="active site" description="Nucleophile" evidence="4">
    <location>
        <position position="219"/>
    </location>
</feature>
<dbReference type="PANTHER" id="PTHR21661:SF35">
    <property type="entry name" value="EPOXIDE HYDROLASE"/>
    <property type="match status" value="1"/>
</dbReference>
<dbReference type="AlphaFoldDB" id="A0A6A5UMK0"/>
<evidence type="ECO:0000256" key="4">
    <source>
        <dbReference type="PIRSR" id="PIRSR001112-1"/>
    </source>
</evidence>
<evidence type="ECO:0000256" key="1">
    <source>
        <dbReference type="ARBA" id="ARBA00010088"/>
    </source>
</evidence>
<protein>
    <submittedName>
        <fullName evidence="7">Alpha/beta-hydrolase</fullName>
    </submittedName>
</protein>
<name>A0A6A5UMK0_9PLEO</name>
<feature type="active site" description="Proton acceptor" evidence="4">
    <location>
        <position position="407"/>
    </location>
</feature>
<comment type="similarity">
    <text evidence="1">Belongs to the peptidase S33 family.</text>
</comment>
<feature type="domain" description="Epoxide hydrolase N-terminal" evidence="6">
    <location>
        <begin position="37"/>
        <end position="153"/>
    </location>
</feature>
<dbReference type="PIRSF" id="PIRSF001112">
    <property type="entry name" value="Epoxide_hydrolase"/>
    <property type="match status" value="1"/>
</dbReference>
<dbReference type="InterPro" id="IPR010497">
    <property type="entry name" value="Epoxide_hydro_N"/>
</dbReference>
<dbReference type="Proteomes" id="UP000800036">
    <property type="component" value="Unassembled WGS sequence"/>
</dbReference>
<dbReference type="Gene3D" id="3.40.50.1820">
    <property type="entry name" value="alpha/beta hydrolase"/>
    <property type="match status" value="1"/>
</dbReference>
<dbReference type="InterPro" id="IPR029058">
    <property type="entry name" value="AB_hydrolase_fold"/>
</dbReference>
<dbReference type="SUPFAM" id="SSF53474">
    <property type="entry name" value="alpha/beta-Hydrolases"/>
    <property type="match status" value="1"/>
</dbReference>
<evidence type="ECO:0000259" key="6">
    <source>
        <dbReference type="Pfam" id="PF06441"/>
    </source>
</evidence>
<feature type="signal peptide" evidence="5">
    <location>
        <begin position="1"/>
        <end position="23"/>
    </location>
</feature>
<gene>
    <name evidence="7" type="ORF">BU23DRAFT_561454</name>
</gene>
<dbReference type="OrthoDB" id="6431331at2759"/>
<reference evidence="7" key="1">
    <citation type="journal article" date="2020" name="Stud. Mycol.">
        <title>101 Dothideomycetes genomes: a test case for predicting lifestyles and emergence of pathogens.</title>
        <authorList>
            <person name="Haridas S."/>
            <person name="Albert R."/>
            <person name="Binder M."/>
            <person name="Bloem J."/>
            <person name="Labutti K."/>
            <person name="Salamov A."/>
            <person name="Andreopoulos B."/>
            <person name="Baker S."/>
            <person name="Barry K."/>
            <person name="Bills G."/>
            <person name="Bluhm B."/>
            <person name="Cannon C."/>
            <person name="Castanera R."/>
            <person name="Culley D."/>
            <person name="Daum C."/>
            <person name="Ezra D."/>
            <person name="Gonzalez J."/>
            <person name="Henrissat B."/>
            <person name="Kuo A."/>
            <person name="Liang C."/>
            <person name="Lipzen A."/>
            <person name="Lutzoni F."/>
            <person name="Magnuson J."/>
            <person name="Mondo S."/>
            <person name="Nolan M."/>
            <person name="Ohm R."/>
            <person name="Pangilinan J."/>
            <person name="Park H.-J."/>
            <person name="Ramirez L."/>
            <person name="Alfaro M."/>
            <person name="Sun H."/>
            <person name="Tritt A."/>
            <person name="Yoshinaga Y."/>
            <person name="Zwiers L.-H."/>
            <person name="Turgeon B."/>
            <person name="Goodwin S."/>
            <person name="Spatafora J."/>
            <person name="Crous P."/>
            <person name="Grigoriev I."/>
        </authorList>
    </citation>
    <scope>NUCLEOTIDE SEQUENCE</scope>
    <source>
        <strain evidence="7">CBS 107.79</strain>
    </source>
</reference>
<keyword evidence="5" id="KW-0732">Signal</keyword>
<dbReference type="Pfam" id="PF06441">
    <property type="entry name" value="EHN"/>
    <property type="match status" value="1"/>
</dbReference>
<feature type="active site" description="Proton donor" evidence="4">
    <location>
        <position position="344"/>
    </location>
</feature>
<evidence type="ECO:0000256" key="3">
    <source>
        <dbReference type="ARBA" id="ARBA00022801"/>
    </source>
</evidence>
<accession>A0A6A5UMK0</accession>
<organism evidence="7 8">
    <name type="scientific">Bimuria novae-zelandiae CBS 107.79</name>
    <dbReference type="NCBI Taxonomy" id="1447943"/>
    <lineage>
        <taxon>Eukaryota</taxon>
        <taxon>Fungi</taxon>
        <taxon>Dikarya</taxon>
        <taxon>Ascomycota</taxon>
        <taxon>Pezizomycotina</taxon>
        <taxon>Dothideomycetes</taxon>
        <taxon>Pleosporomycetidae</taxon>
        <taxon>Pleosporales</taxon>
        <taxon>Massarineae</taxon>
        <taxon>Didymosphaeriaceae</taxon>
        <taxon>Bimuria</taxon>
    </lineage>
</organism>
<dbReference type="GO" id="GO:0097176">
    <property type="term" value="P:epoxide metabolic process"/>
    <property type="evidence" value="ECO:0007669"/>
    <property type="project" value="TreeGrafter"/>
</dbReference>
<sequence>MLSKGTLTAYLPLLPLLARTSTARLLSTDTSANQTGPKPYNINVDPAFIEETRLKASKFRETIGIEAPAWFDGPPVSEINDIAKYWAEEYDWSKVQDEINKNFSHYYTEVPAPGGNYQSNESLGLHFIHERSDRPDAIPILFLHGWPSTSLEWEKVIHPLAHPNDTNTPAFHVVAPDLPGFGFSPAPAAPGLGASEHASLFASLMAQLGYSRYALYSTDLGTVIAQAFVVDHAPLILNHITDFYLVFPSANDTARYAANLTSPEETAYITSLLAFTNAHSAYSAIHSTLPLSLAYALTDSPVGFLAWRYQLAATVSDVPYTPQELITDTLLLYIPGVYGNIRSYKELYSTDGLAPREPFTVPTSVLQFGVSGSAVYEEISAFNYVPRDWVERSADVRYWKRYAVGGHFPALSVPGLVVGDVRAAMEAVA</sequence>
<feature type="chain" id="PRO_5025614237" evidence="5">
    <location>
        <begin position="24"/>
        <end position="429"/>
    </location>
</feature>
<dbReference type="PANTHER" id="PTHR21661">
    <property type="entry name" value="EPOXIDE HYDROLASE 1-RELATED"/>
    <property type="match status" value="1"/>
</dbReference>
<dbReference type="GO" id="GO:0004301">
    <property type="term" value="F:epoxide hydrolase activity"/>
    <property type="evidence" value="ECO:0007669"/>
    <property type="project" value="TreeGrafter"/>
</dbReference>
<evidence type="ECO:0000313" key="7">
    <source>
        <dbReference type="EMBL" id="KAF1965032.1"/>
    </source>
</evidence>
<keyword evidence="8" id="KW-1185">Reference proteome</keyword>